<evidence type="ECO:0000313" key="2">
    <source>
        <dbReference type="Proteomes" id="UP000014500"/>
    </source>
</evidence>
<sequence>MAMRELRIREVLIRQHRAPDDTSHHSEKHLLIAPFGLTGCHWEVGRCYEVVIVMVRLNSIRPRRETLLIAGRQSNGLYLVKSVRLSGPG</sequence>
<name>T1IZV0_STRMM</name>
<keyword evidence="2" id="KW-1185">Reference proteome</keyword>
<evidence type="ECO:0000313" key="1">
    <source>
        <dbReference type="EnsemblMetazoa" id="SMAR006786-PA"/>
    </source>
</evidence>
<reference evidence="2" key="1">
    <citation type="submission" date="2011-05" db="EMBL/GenBank/DDBJ databases">
        <authorList>
            <person name="Richards S.R."/>
            <person name="Qu J."/>
            <person name="Jiang H."/>
            <person name="Jhangiani S.N."/>
            <person name="Agravi P."/>
            <person name="Goodspeed R."/>
            <person name="Gross S."/>
            <person name="Mandapat C."/>
            <person name="Jackson L."/>
            <person name="Mathew T."/>
            <person name="Pu L."/>
            <person name="Thornton R."/>
            <person name="Saada N."/>
            <person name="Wilczek-Boney K.B."/>
            <person name="Lee S."/>
            <person name="Kovar C."/>
            <person name="Wu Y."/>
            <person name="Scherer S.E."/>
            <person name="Worley K.C."/>
            <person name="Muzny D.M."/>
            <person name="Gibbs R."/>
        </authorList>
    </citation>
    <scope>NUCLEOTIDE SEQUENCE</scope>
    <source>
        <strain evidence="2">Brora</strain>
    </source>
</reference>
<reference evidence="1" key="2">
    <citation type="submission" date="2015-02" db="UniProtKB">
        <authorList>
            <consortium name="EnsemblMetazoa"/>
        </authorList>
    </citation>
    <scope>IDENTIFICATION</scope>
</reference>
<proteinExistence type="predicted"/>
<dbReference type="EMBL" id="JH431726">
    <property type="status" value="NOT_ANNOTATED_CDS"/>
    <property type="molecule type" value="Genomic_DNA"/>
</dbReference>
<accession>T1IZV0</accession>
<protein>
    <submittedName>
        <fullName evidence="1">Uncharacterized protein</fullName>
    </submittedName>
</protein>
<organism evidence="1 2">
    <name type="scientific">Strigamia maritima</name>
    <name type="common">European centipede</name>
    <name type="synonym">Geophilus maritimus</name>
    <dbReference type="NCBI Taxonomy" id="126957"/>
    <lineage>
        <taxon>Eukaryota</taxon>
        <taxon>Metazoa</taxon>
        <taxon>Ecdysozoa</taxon>
        <taxon>Arthropoda</taxon>
        <taxon>Myriapoda</taxon>
        <taxon>Chilopoda</taxon>
        <taxon>Pleurostigmophora</taxon>
        <taxon>Geophilomorpha</taxon>
        <taxon>Linotaeniidae</taxon>
        <taxon>Strigamia</taxon>
    </lineage>
</organism>
<dbReference type="Proteomes" id="UP000014500">
    <property type="component" value="Unassembled WGS sequence"/>
</dbReference>
<dbReference type="EnsemblMetazoa" id="SMAR006786-RA">
    <property type="protein sequence ID" value="SMAR006786-PA"/>
    <property type="gene ID" value="SMAR006786"/>
</dbReference>
<dbReference type="HOGENOM" id="CLU_2457639_0_0_1"/>
<dbReference type="AlphaFoldDB" id="T1IZV0"/>